<gene>
    <name evidence="1" type="ORF">RWD45_07420</name>
</gene>
<organism evidence="1 2">
    <name type="scientific">Paracerasibacillus soli</name>
    <dbReference type="NCBI Taxonomy" id="480284"/>
    <lineage>
        <taxon>Bacteria</taxon>
        <taxon>Bacillati</taxon>
        <taxon>Bacillota</taxon>
        <taxon>Bacilli</taxon>
        <taxon>Bacillales</taxon>
        <taxon>Bacillaceae</taxon>
        <taxon>Paracerasibacillus</taxon>
    </lineage>
</organism>
<dbReference type="RefSeq" id="WP_320379154.1">
    <property type="nucleotide sequence ID" value="NZ_JAWDIQ010000001.1"/>
</dbReference>
<accession>A0ABU5CPX3</accession>
<dbReference type="Proteomes" id="UP001275315">
    <property type="component" value="Unassembled WGS sequence"/>
</dbReference>
<name>A0ABU5CPX3_9BACI</name>
<evidence type="ECO:0000313" key="1">
    <source>
        <dbReference type="EMBL" id="MDY0408420.1"/>
    </source>
</evidence>
<evidence type="ECO:0000313" key="2">
    <source>
        <dbReference type="Proteomes" id="UP001275315"/>
    </source>
</evidence>
<comment type="caution">
    <text evidence="1">The sequence shown here is derived from an EMBL/GenBank/DDBJ whole genome shotgun (WGS) entry which is preliminary data.</text>
</comment>
<reference evidence="1 2" key="1">
    <citation type="submission" date="2023-10" db="EMBL/GenBank/DDBJ databases">
        <title>Virgibacillus soli CC-YMP-6 genome.</title>
        <authorList>
            <person name="Miliotis G."/>
            <person name="Sengupta P."/>
            <person name="Hameed A."/>
            <person name="Chuvochina M."/>
            <person name="Mcdonagh F."/>
            <person name="Simpson A.C."/>
            <person name="Singh N.K."/>
            <person name="Rekha P.D."/>
            <person name="Raman K."/>
            <person name="Hugenholtz P."/>
            <person name="Venkateswaran K."/>
        </authorList>
    </citation>
    <scope>NUCLEOTIDE SEQUENCE [LARGE SCALE GENOMIC DNA]</scope>
    <source>
        <strain evidence="1 2">CC-YMP-6</strain>
    </source>
</reference>
<keyword evidence="2" id="KW-1185">Reference proteome</keyword>
<protein>
    <submittedName>
        <fullName evidence="1">Uncharacterized protein</fullName>
    </submittedName>
</protein>
<proteinExistence type="predicted"/>
<dbReference type="EMBL" id="JAWDIQ010000001">
    <property type="protein sequence ID" value="MDY0408420.1"/>
    <property type="molecule type" value="Genomic_DNA"/>
</dbReference>
<sequence>MKGAGEGQQVKVDTKHLEVCEMQKAEKVLRIIEGKSKTDKQYKFDRLYRNFFNPTFTFKHMER</sequence>